<evidence type="ECO:0000259" key="18">
    <source>
        <dbReference type="Pfam" id="PF02932"/>
    </source>
</evidence>
<keyword evidence="19" id="KW-1185">Reference proteome</keyword>
<keyword evidence="16" id="KW-0732">Signal</keyword>
<evidence type="ECO:0000256" key="15">
    <source>
        <dbReference type="SAM" id="Phobius"/>
    </source>
</evidence>
<evidence type="ECO:0000313" key="20">
    <source>
        <dbReference type="RefSeq" id="XP_022103837.1"/>
    </source>
</evidence>
<dbReference type="AlphaFoldDB" id="A0A8B7ZFR1"/>
<evidence type="ECO:0000256" key="11">
    <source>
        <dbReference type="ARBA" id="ARBA00023286"/>
    </source>
</evidence>
<feature type="chain" id="PRO_5034159489" evidence="16">
    <location>
        <begin position="34"/>
        <end position="576"/>
    </location>
</feature>
<comment type="subcellular location">
    <subcellularLocation>
        <location evidence="13">Synaptic cell membrane</location>
        <topology evidence="13">Multi-pass membrane protein</topology>
    </subcellularLocation>
</comment>
<dbReference type="InterPro" id="IPR002394">
    <property type="entry name" value="Nicotinic_acetylcholine_rcpt"/>
</dbReference>
<dbReference type="FunFam" id="1.20.58.390:FF:000078">
    <property type="entry name" value="AcetylCholine Receptor"/>
    <property type="match status" value="1"/>
</dbReference>
<dbReference type="FunFam" id="2.70.170.10:FF:000005">
    <property type="entry name" value="Neuronal nicotinic acetylcholine receptor alpha4 subunit"/>
    <property type="match status" value="1"/>
</dbReference>
<dbReference type="OrthoDB" id="5975154at2759"/>
<dbReference type="NCBIfam" id="TIGR00860">
    <property type="entry name" value="LIC"/>
    <property type="match status" value="1"/>
</dbReference>
<dbReference type="Gene3D" id="1.20.58.390">
    <property type="entry name" value="Neurotransmitter-gated ion-channel transmembrane domain"/>
    <property type="match status" value="2"/>
</dbReference>
<feature type="domain" description="Neurotransmitter-gated ion-channel ligand-binding" evidence="17">
    <location>
        <begin position="37"/>
        <end position="242"/>
    </location>
</feature>
<keyword evidence="4 15" id="KW-1133">Transmembrane helix</keyword>
<feature type="region of interest" description="Disordered" evidence="14">
    <location>
        <begin position="415"/>
        <end position="494"/>
    </location>
</feature>
<dbReference type="CDD" id="cd19064">
    <property type="entry name" value="LGIC_TM_nAChR"/>
    <property type="match status" value="1"/>
</dbReference>
<evidence type="ECO:0000259" key="17">
    <source>
        <dbReference type="Pfam" id="PF02931"/>
    </source>
</evidence>
<gene>
    <name evidence="20" type="primary">LOC110986347</name>
</gene>
<dbReference type="OMA" id="KKDYWEN"/>
<keyword evidence="12" id="KW-0407">Ion channel</keyword>
<dbReference type="PANTHER" id="PTHR18945">
    <property type="entry name" value="NEUROTRANSMITTER GATED ION CHANNEL"/>
    <property type="match status" value="1"/>
</dbReference>
<evidence type="ECO:0000313" key="19">
    <source>
        <dbReference type="Proteomes" id="UP000694845"/>
    </source>
</evidence>
<evidence type="ECO:0000256" key="8">
    <source>
        <dbReference type="ARBA" id="ARBA00023157"/>
    </source>
</evidence>
<protein>
    <submittedName>
        <fullName evidence="20">Neuronal acetylcholine receptor subunit alpha-3-like</fullName>
    </submittedName>
</protein>
<dbReference type="GO" id="GO:0045211">
    <property type="term" value="C:postsynaptic membrane"/>
    <property type="evidence" value="ECO:0007669"/>
    <property type="project" value="InterPro"/>
</dbReference>
<feature type="transmembrane region" description="Helical" evidence="15">
    <location>
        <begin position="277"/>
        <end position="297"/>
    </location>
</feature>
<dbReference type="KEGG" id="aplc:110986347"/>
<evidence type="ECO:0000256" key="14">
    <source>
        <dbReference type="SAM" id="MobiDB-lite"/>
    </source>
</evidence>
<accession>A0A8B7ZFR1</accession>
<dbReference type="Gene3D" id="2.70.170.10">
    <property type="entry name" value="Neurotransmitter-gated ion-channel ligand-binding domain"/>
    <property type="match status" value="1"/>
</dbReference>
<feature type="transmembrane region" description="Helical" evidence="15">
    <location>
        <begin position="535"/>
        <end position="553"/>
    </location>
</feature>
<keyword evidence="2" id="KW-1003">Cell membrane</keyword>
<keyword evidence="3 15" id="KW-0812">Transmembrane</keyword>
<dbReference type="GO" id="GO:0022848">
    <property type="term" value="F:acetylcholine-gated monoatomic cation-selective channel activity"/>
    <property type="evidence" value="ECO:0007669"/>
    <property type="project" value="InterPro"/>
</dbReference>
<dbReference type="InterPro" id="IPR038050">
    <property type="entry name" value="Neuro_actylchol_rec"/>
</dbReference>
<dbReference type="CDD" id="cd18997">
    <property type="entry name" value="LGIC_ECD_nAChR"/>
    <property type="match status" value="1"/>
</dbReference>
<dbReference type="GeneID" id="110986347"/>
<dbReference type="GO" id="GO:0004888">
    <property type="term" value="F:transmembrane signaling receptor activity"/>
    <property type="evidence" value="ECO:0007669"/>
    <property type="project" value="InterPro"/>
</dbReference>
<dbReference type="InterPro" id="IPR036719">
    <property type="entry name" value="Neuro-gated_channel_TM_sf"/>
</dbReference>
<dbReference type="RefSeq" id="XP_022103837.1">
    <property type="nucleotide sequence ID" value="XM_022248145.1"/>
</dbReference>
<dbReference type="PRINTS" id="PR00252">
    <property type="entry name" value="NRIONCHANNEL"/>
</dbReference>
<feature type="transmembrane region" description="Helical" evidence="15">
    <location>
        <begin position="244"/>
        <end position="265"/>
    </location>
</feature>
<evidence type="ECO:0000256" key="3">
    <source>
        <dbReference type="ARBA" id="ARBA00022692"/>
    </source>
</evidence>
<dbReference type="InterPro" id="IPR006202">
    <property type="entry name" value="Neur_chan_lig-bd"/>
</dbReference>
<dbReference type="SUPFAM" id="SSF63712">
    <property type="entry name" value="Nicotinic receptor ligand binding domain-like"/>
    <property type="match status" value="1"/>
</dbReference>
<evidence type="ECO:0000256" key="4">
    <source>
        <dbReference type="ARBA" id="ARBA00022989"/>
    </source>
</evidence>
<evidence type="ECO:0000256" key="12">
    <source>
        <dbReference type="ARBA" id="ARBA00023303"/>
    </source>
</evidence>
<evidence type="ECO:0000256" key="6">
    <source>
        <dbReference type="ARBA" id="ARBA00023065"/>
    </source>
</evidence>
<keyword evidence="11" id="KW-1071">Ligand-gated ion channel</keyword>
<dbReference type="Pfam" id="PF02931">
    <property type="entry name" value="Neur_chan_LBD"/>
    <property type="match status" value="1"/>
</dbReference>
<dbReference type="InterPro" id="IPR036734">
    <property type="entry name" value="Neur_chan_lig-bd_sf"/>
</dbReference>
<name>A0A8B7ZFR1_ACAPL</name>
<feature type="domain" description="Neurotransmitter-gated ion-channel transmembrane" evidence="18">
    <location>
        <begin position="250"/>
        <end position="551"/>
    </location>
</feature>
<dbReference type="InterPro" id="IPR006029">
    <property type="entry name" value="Neurotrans-gated_channel_TM"/>
</dbReference>
<keyword evidence="10" id="KW-0325">Glycoprotein</keyword>
<dbReference type="Pfam" id="PF02932">
    <property type="entry name" value="Neur_chan_memb"/>
    <property type="match status" value="1"/>
</dbReference>
<evidence type="ECO:0000256" key="7">
    <source>
        <dbReference type="ARBA" id="ARBA00023136"/>
    </source>
</evidence>
<organism evidence="19 20">
    <name type="scientific">Acanthaster planci</name>
    <name type="common">Crown-of-thorns starfish</name>
    <dbReference type="NCBI Taxonomy" id="133434"/>
    <lineage>
        <taxon>Eukaryota</taxon>
        <taxon>Metazoa</taxon>
        <taxon>Echinodermata</taxon>
        <taxon>Eleutherozoa</taxon>
        <taxon>Asterozoa</taxon>
        <taxon>Asteroidea</taxon>
        <taxon>Valvatacea</taxon>
        <taxon>Valvatida</taxon>
        <taxon>Acanthasteridae</taxon>
        <taxon>Acanthaster</taxon>
    </lineage>
</organism>
<keyword evidence="9" id="KW-0675">Receptor</keyword>
<feature type="signal peptide" evidence="16">
    <location>
        <begin position="1"/>
        <end position="33"/>
    </location>
</feature>
<evidence type="ECO:0000256" key="1">
    <source>
        <dbReference type="ARBA" id="ARBA00022448"/>
    </source>
</evidence>
<keyword evidence="6" id="KW-0406">Ion transport</keyword>
<evidence type="ECO:0000256" key="16">
    <source>
        <dbReference type="SAM" id="SignalP"/>
    </source>
</evidence>
<evidence type="ECO:0000256" key="5">
    <source>
        <dbReference type="ARBA" id="ARBA00023018"/>
    </source>
</evidence>
<reference evidence="20" key="1">
    <citation type="submission" date="2025-08" db="UniProtKB">
        <authorList>
            <consortium name="RefSeq"/>
        </authorList>
    </citation>
    <scope>IDENTIFICATION</scope>
</reference>
<evidence type="ECO:0000256" key="2">
    <source>
        <dbReference type="ARBA" id="ARBA00022475"/>
    </source>
</evidence>
<evidence type="ECO:0000256" key="9">
    <source>
        <dbReference type="ARBA" id="ARBA00023170"/>
    </source>
</evidence>
<evidence type="ECO:0000256" key="10">
    <source>
        <dbReference type="ARBA" id="ARBA00023180"/>
    </source>
</evidence>
<keyword evidence="8" id="KW-1015">Disulfide bond</keyword>
<feature type="compositionally biased region" description="Polar residues" evidence="14">
    <location>
        <begin position="452"/>
        <end position="473"/>
    </location>
</feature>
<keyword evidence="5" id="KW-0770">Synapse</keyword>
<sequence length="576" mass="65660">MRGPAMWTDMTAIQKWISFVLFVTMQQGQGVRASEGEERLQEFLFNDYSKLALPVKGALDTLYINFSLAISQIVDVDERNQVLTSKVWVQQVWNDYNLKWEPSHFEGIERIKVPSDAIWIPDILIYNNANGSFDMQTGAWASVDCNGTVNWSPPAVYKSSCKIDARYFPFDEQNCTMKFGSWTYDLGKIDLIPSSPSAEKKDYWENGEWTIVQSPCERHVISYLCCQEVYVDVTCTFILRRMPLYYFAYLLLPCGLISFNTVLVFYLPPDISEKMSLCTSVLLSMAWFLLLVTQRIPPTGNNFPLIVKYLLFTMVVVSSSIILTVFVLNIRYRSPHTHKMPNWVRTLFINVLPKYIALKRPERYNLRYRHVGVALTRDAVATKYVDSKKLVMESKGNNYTVRLRNEVDRDVNGLETDSEGEAIPEVNANGDAGGSRHPSLSLTPTYWAATGSAANKTDTPSSSNGLRRTSPVGQESRRTSRYLPSTNHDPDPSEAMNVHRAVEEIMYMASRYHNEDDMVRAKEDWKYVAMVVDRIFLIVFLCGVFVGTITIMLEAPLAKEFFARVFTGDDVAHTVE</sequence>
<dbReference type="PRINTS" id="PR00254">
    <property type="entry name" value="NICOTINICR"/>
</dbReference>
<keyword evidence="7 15" id="KW-0472">Membrane</keyword>
<feature type="transmembrane region" description="Helical" evidence="15">
    <location>
        <begin position="309"/>
        <end position="330"/>
    </location>
</feature>
<proteinExistence type="predicted"/>
<dbReference type="InterPro" id="IPR006201">
    <property type="entry name" value="Neur_channel"/>
</dbReference>
<dbReference type="Proteomes" id="UP000694845">
    <property type="component" value="Unplaced"/>
</dbReference>
<dbReference type="SUPFAM" id="SSF90112">
    <property type="entry name" value="Neurotransmitter-gated ion-channel transmembrane pore"/>
    <property type="match status" value="1"/>
</dbReference>
<evidence type="ECO:0000256" key="13">
    <source>
        <dbReference type="ARBA" id="ARBA00034099"/>
    </source>
</evidence>
<keyword evidence="1" id="KW-0813">Transport</keyword>